<keyword evidence="4" id="KW-1185">Reference proteome</keyword>
<evidence type="ECO:0000313" key="3">
    <source>
        <dbReference type="EMBL" id="GAO08328.1"/>
    </source>
</evidence>
<proteinExistence type="predicted"/>
<keyword evidence="2" id="KW-0732">Signal</keyword>
<gene>
    <name evidence="3" type="ORF">TPA0598_03_07890</name>
</gene>
<reference evidence="4" key="1">
    <citation type="submission" date="2014-09" db="EMBL/GenBank/DDBJ databases">
        <title>Whole genome shotgun sequence of Streptomyces sp. NBRC 110027.</title>
        <authorList>
            <person name="Komaki H."/>
            <person name="Ichikawa N."/>
            <person name="Katano-Makiyama Y."/>
            <person name="Hosoyama A."/>
            <person name="Hashimoto M."/>
            <person name="Uohara A."/>
            <person name="Kitahashi Y."/>
            <person name="Ohji S."/>
            <person name="Kimura A."/>
            <person name="Yamazoe A."/>
            <person name="Igarashi Y."/>
            <person name="Fujita N."/>
        </authorList>
    </citation>
    <scope>NUCLEOTIDE SEQUENCE [LARGE SCALE GENOMIC DNA]</scope>
    <source>
        <strain evidence="4">NBRC 110027</strain>
    </source>
</reference>
<dbReference type="EMBL" id="BBNO01000003">
    <property type="protein sequence ID" value="GAO08328.1"/>
    <property type="molecule type" value="Genomic_DNA"/>
</dbReference>
<feature type="chain" id="PRO_5006068438" evidence="2">
    <location>
        <begin position="30"/>
        <end position="85"/>
    </location>
</feature>
<protein>
    <submittedName>
        <fullName evidence="3">Uncharacterized protein</fullName>
    </submittedName>
</protein>
<reference evidence="3 4" key="2">
    <citation type="journal article" date="2015" name="Stand. Genomic Sci.">
        <title>Draft genome sequence of marine-derived Streptomyces sp. TP-A0598, a producer of anti-MRSA antibiotic lydicamycins.</title>
        <authorList>
            <person name="Komaki H."/>
            <person name="Ichikawa N."/>
            <person name="Hosoyama A."/>
            <person name="Fujita N."/>
            <person name="Igarashi Y."/>
        </authorList>
    </citation>
    <scope>NUCLEOTIDE SEQUENCE [LARGE SCALE GENOMIC DNA]</scope>
    <source>
        <strain evidence="3 4">NBRC 110027</strain>
    </source>
</reference>
<dbReference type="AlphaFoldDB" id="A0A0P4R604"/>
<feature type="region of interest" description="Disordered" evidence="1">
    <location>
        <begin position="35"/>
        <end position="57"/>
    </location>
</feature>
<evidence type="ECO:0000313" key="4">
    <source>
        <dbReference type="Proteomes" id="UP000048965"/>
    </source>
</evidence>
<feature type="signal peptide" evidence="2">
    <location>
        <begin position="1"/>
        <end position="29"/>
    </location>
</feature>
<organism evidence="3 4">
    <name type="scientific">Streptomyces lydicamycinicus</name>
    <dbReference type="NCBI Taxonomy" id="1546107"/>
    <lineage>
        <taxon>Bacteria</taxon>
        <taxon>Bacillati</taxon>
        <taxon>Actinomycetota</taxon>
        <taxon>Actinomycetes</taxon>
        <taxon>Kitasatosporales</taxon>
        <taxon>Streptomycetaceae</taxon>
        <taxon>Streptomyces</taxon>
    </lineage>
</organism>
<name>A0A0P4R604_9ACTN</name>
<evidence type="ECO:0000256" key="1">
    <source>
        <dbReference type="SAM" id="MobiDB-lite"/>
    </source>
</evidence>
<accession>A0A0P4R604</accession>
<dbReference type="Proteomes" id="UP000048965">
    <property type="component" value="Unassembled WGS sequence"/>
</dbReference>
<comment type="caution">
    <text evidence="3">The sequence shown here is derived from an EMBL/GenBank/DDBJ whole genome shotgun (WGS) entry which is preliminary data.</text>
</comment>
<sequence length="85" mass="8654">MIRPIALRALPAVAVTGAPALPLAQGAQAAAPTPVAPATAAVGHPGQVRRGDTDFMHSHPRTEVRYGDLGPPDRARVVASAATLM</sequence>
<evidence type="ECO:0000256" key="2">
    <source>
        <dbReference type="SAM" id="SignalP"/>
    </source>
</evidence>